<dbReference type="AlphaFoldDB" id="A0A7G9RJD1"/>
<feature type="compositionally biased region" description="Basic and acidic residues" evidence="1">
    <location>
        <begin position="125"/>
        <end position="136"/>
    </location>
</feature>
<reference evidence="3 4" key="1">
    <citation type="submission" date="2020-08" db="EMBL/GenBank/DDBJ databases">
        <title>Genome sequence of Diaphorobacter ruginosibacter DSM 27467T.</title>
        <authorList>
            <person name="Hyun D.-W."/>
            <person name="Bae J.-W."/>
        </authorList>
    </citation>
    <scope>NUCLEOTIDE SEQUENCE [LARGE SCALE GENOMIC DNA]</scope>
    <source>
        <strain evidence="3 4">DSM 27467</strain>
    </source>
</reference>
<feature type="transmembrane region" description="Helical" evidence="2">
    <location>
        <begin position="80"/>
        <end position="100"/>
    </location>
</feature>
<organism evidence="3 4">
    <name type="scientific">Diaphorobacter ruginosibacter</name>
    <dbReference type="NCBI Taxonomy" id="1715720"/>
    <lineage>
        <taxon>Bacteria</taxon>
        <taxon>Pseudomonadati</taxon>
        <taxon>Pseudomonadota</taxon>
        <taxon>Betaproteobacteria</taxon>
        <taxon>Burkholderiales</taxon>
        <taxon>Comamonadaceae</taxon>
        <taxon>Diaphorobacter</taxon>
    </lineage>
</organism>
<evidence type="ECO:0000313" key="4">
    <source>
        <dbReference type="Proteomes" id="UP000515811"/>
    </source>
</evidence>
<protein>
    <submittedName>
        <fullName evidence="3">Uncharacterized protein</fullName>
    </submittedName>
</protein>
<feature type="transmembrane region" description="Helical" evidence="2">
    <location>
        <begin position="41"/>
        <end position="60"/>
    </location>
</feature>
<proteinExistence type="predicted"/>
<gene>
    <name evidence="3" type="ORF">H9K76_13815</name>
</gene>
<evidence type="ECO:0000256" key="1">
    <source>
        <dbReference type="SAM" id="MobiDB-lite"/>
    </source>
</evidence>
<dbReference type="Proteomes" id="UP000515811">
    <property type="component" value="Chromosome"/>
</dbReference>
<name>A0A7G9RJD1_9BURK</name>
<dbReference type="RefSeq" id="WP_187595979.1">
    <property type="nucleotide sequence ID" value="NZ_CP060714.1"/>
</dbReference>
<evidence type="ECO:0000256" key="2">
    <source>
        <dbReference type="SAM" id="Phobius"/>
    </source>
</evidence>
<keyword evidence="2" id="KW-0472">Membrane</keyword>
<keyword evidence="4" id="KW-1185">Reference proteome</keyword>
<feature type="region of interest" description="Disordered" evidence="1">
    <location>
        <begin position="109"/>
        <end position="143"/>
    </location>
</feature>
<feature type="transmembrane region" description="Helical" evidence="2">
    <location>
        <begin position="18"/>
        <end position="34"/>
    </location>
</feature>
<keyword evidence="2" id="KW-0812">Transmembrane</keyword>
<sequence>MDIISTVWAGRAGLAKTYWGYGFLGSLIWALALVSATPGSALAMFAGIGLCVYSIAVNVGTLRAAGIYTGPTVWSMLAKVVAVLGIVFAAITLVVVLIALGSGGTVTIERQQPPIPPAATAPGNEKPRSEIAEFLKDAPPQKP</sequence>
<keyword evidence="2" id="KW-1133">Transmembrane helix</keyword>
<dbReference type="KEGG" id="drg:H9K76_13815"/>
<dbReference type="EMBL" id="CP060714">
    <property type="protein sequence ID" value="QNN55706.1"/>
    <property type="molecule type" value="Genomic_DNA"/>
</dbReference>
<accession>A0A7G9RJD1</accession>
<evidence type="ECO:0000313" key="3">
    <source>
        <dbReference type="EMBL" id="QNN55706.1"/>
    </source>
</evidence>